<dbReference type="Pfam" id="PF11248">
    <property type="entry name" value="DUF3046"/>
    <property type="match status" value="1"/>
</dbReference>
<proteinExistence type="predicted"/>
<dbReference type="InterPro" id="IPR021408">
    <property type="entry name" value="DUF3046"/>
</dbReference>
<keyword evidence="2" id="KW-1185">Reference proteome</keyword>
<dbReference type="RefSeq" id="WP_126381050.1">
    <property type="nucleotide sequence ID" value="NZ_LR134350.1"/>
</dbReference>
<dbReference type="Proteomes" id="UP000266895">
    <property type="component" value="Chromosome"/>
</dbReference>
<accession>A0A3S5EGU8</accession>
<organism evidence="1 2">
    <name type="scientific">Actinomyces howellii</name>
    <dbReference type="NCBI Taxonomy" id="52771"/>
    <lineage>
        <taxon>Bacteria</taxon>
        <taxon>Bacillati</taxon>
        <taxon>Actinomycetota</taxon>
        <taxon>Actinomycetes</taxon>
        <taxon>Actinomycetales</taxon>
        <taxon>Actinomycetaceae</taxon>
        <taxon>Actinomyces</taxon>
    </lineage>
</organism>
<dbReference type="KEGG" id="ahw:NCTC11636_00057"/>
<name>A0A3S5EGU8_9ACTO</name>
<dbReference type="OrthoDB" id="3215033at2"/>
<evidence type="ECO:0000313" key="2">
    <source>
        <dbReference type="Proteomes" id="UP000266895"/>
    </source>
</evidence>
<evidence type="ECO:0000313" key="1">
    <source>
        <dbReference type="EMBL" id="VEG25481.1"/>
    </source>
</evidence>
<gene>
    <name evidence="1" type="ORF">NCTC11636_00057</name>
</gene>
<dbReference type="EMBL" id="LR134350">
    <property type="protein sequence ID" value="VEG25481.1"/>
    <property type="molecule type" value="Genomic_DNA"/>
</dbReference>
<protein>
    <submittedName>
        <fullName evidence="1">Protein of uncharacterized function (DUF3046)</fullName>
    </submittedName>
</protein>
<reference evidence="1 2" key="1">
    <citation type="submission" date="2018-12" db="EMBL/GenBank/DDBJ databases">
        <authorList>
            <consortium name="Pathogen Informatics"/>
        </authorList>
    </citation>
    <scope>NUCLEOTIDE SEQUENCE [LARGE SCALE GENOMIC DNA]</scope>
    <source>
        <strain evidence="1 2">NCTC11636</strain>
    </source>
</reference>
<dbReference type="AlphaFoldDB" id="A0A3S5EGU8"/>
<sequence length="74" mass="8413">MRHSEFWHAVDEVFGPAYGRSLARDLVLPGLGATCVEALDAGTAPREVWHALCDETQVGDTQRWVYRRDADERR</sequence>